<dbReference type="PROSITE" id="PS50405">
    <property type="entry name" value="GST_CTER"/>
    <property type="match status" value="1"/>
</dbReference>
<organism evidence="3 4">
    <name type="scientific">Litorimonas cladophorae</name>
    <dbReference type="NCBI Taxonomy" id="1220491"/>
    <lineage>
        <taxon>Bacteria</taxon>
        <taxon>Pseudomonadati</taxon>
        <taxon>Pseudomonadota</taxon>
        <taxon>Alphaproteobacteria</taxon>
        <taxon>Maricaulales</taxon>
        <taxon>Robiginitomaculaceae</taxon>
    </lineage>
</organism>
<dbReference type="InterPro" id="IPR036282">
    <property type="entry name" value="Glutathione-S-Trfase_C_sf"/>
</dbReference>
<proteinExistence type="predicted"/>
<dbReference type="SFLD" id="SFLDS00019">
    <property type="entry name" value="Glutathione_Transferase_(cytos"/>
    <property type="match status" value="1"/>
</dbReference>
<dbReference type="Gene3D" id="3.40.30.10">
    <property type="entry name" value="Glutaredoxin"/>
    <property type="match status" value="1"/>
</dbReference>
<dbReference type="EMBL" id="BMYV01000001">
    <property type="protein sequence ID" value="GGX58586.1"/>
    <property type="molecule type" value="Genomic_DNA"/>
</dbReference>
<accession>A0A918KC82</accession>
<dbReference type="Pfam" id="PF13409">
    <property type="entry name" value="GST_N_2"/>
    <property type="match status" value="1"/>
</dbReference>
<dbReference type="Gene3D" id="1.20.1050.10">
    <property type="match status" value="1"/>
</dbReference>
<keyword evidence="4" id="KW-1185">Reference proteome</keyword>
<comment type="caution">
    <text evidence="3">The sequence shown here is derived from an EMBL/GenBank/DDBJ whole genome shotgun (WGS) entry which is preliminary data.</text>
</comment>
<feature type="domain" description="GST C-terminal" evidence="2">
    <location>
        <begin position="70"/>
        <end position="193"/>
    </location>
</feature>
<sequence length="193" mass="21385">MFLAEKNIEHENIQIDLTKGEQMSDAFRKINPGCTVPALVTEDGVTLTENAGIAAYLEALYPEVPLLGTTPMEKAQIATWNWRCEMGGLMSAAEALRNSSPAMKDRALPGPKNIPQIPELAERGLMKLGWFFKTLDRQLSANKYVAGDSYSVADITATVVVDFGRWVKVTPQEDQTALLEWHGRMKARPSYKA</sequence>
<evidence type="ECO:0000259" key="1">
    <source>
        <dbReference type="PROSITE" id="PS50404"/>
    </source>
</evidence>
<dbReference type="AlphaFoldDB" id="A0A918KC82"/>
<dbReference type="Pfam" id="PF00043">
    <property type="entry name" value="GST_C"/>
    <property type="match status" value="1"/>
</dbReference>
<dbReference type="InterPro" id="IPR010987">
    <property type="entry name" value="Glutathione-S-Trfase_C-like"/>
</dbReference>
<dbReference type="InterPro" id="IPR036249">
    <property type="entry name" value="Thioredoxin-like_sf"/>
</dbReference>
<dbReference type="PANTHER" id="PTHR44051:SF8">
    <property type="entry name" value="GLUTATHIONE S-TRANSFERASE GSTA"/>
    <property type="match status" value="1"/>
</dbReference>
<dbReference type="PANTHER" id="PTHR44051">
    <property type="entry name" value="GLUTATHIONE S-TRANSFERASE-RELATED"/>
    <property type="match status" value="1"/>
</dbReference>
<evidence type="ECO:0000259" key="2">
    <source>
        <dbReference type="PROSITE" id="PS50405"/>
    </source>
</evidence>
<dbReference type="InterPro" id="IPR040079">
    <property type="entry name" value="Glutathione_S-Trfase"/>
</dbReference>
<dbReference type="SUPFAM" id="SSF47616">
    <property type="entry name" value="GST C-terminal domain-like"/>
    <property type="match status" value="1"/>
</dbReference>
<dbReference type="InterPro" id="IPR004045">
    <property type="entry name" value="Glutathione_S-Trfase_N"/>
</dbReference>
<dbReference type="SUPFAM" id="SSF52833">
    <property type="entry name" value="Thioredoxin-like"/>
    <property type="match status" value="1"/>
</dbReference>
<dbReference type="SFLD" id="SFLDG00358">
    <property type="entry name" value="Main_(cytGST)"/>
    <property type="match status" value="1"/>
</dbReference>
<gene>
    <name evidence="3" type="ORF">GCM10011309_04930</name>
</gene>
<protein>
    <submittedName>
        <fullName evidence="3">Glutathione S-transferase</fullName>
    </submittedName>
</protein>
<evidence type="ECO:0000313" key="4">
    <source>
        <dbReference type="Proteomes" id="UP000600865"/>
    </source>
</evidence>
<reference evidence="3 4" key="1">
    <citation type="journal article" date="2014" name="Int. J. Syst. Evol. Microbiol.">
        <title>Complete genome sequence of Corynebacterium casei LMG S-19264T (=DSM 44701T), isolated from a smear-ripened cheese.</title>
        <authorList>
            <consortium name="US DOE Joint Genome Institute (JGI-PGF)"/>
            <person name="Walter F."/>
            <person name="Albersmeier A."/>
            <person name="Kalinowski J."/>
            <person name="Ruckert C."/>
        </authorList>
    </citation>
    <scope>NUCLEOTIDE SEQUENCE [LARGE SCALE GENOMIC DNA]</scope>
    <source>
        <strain evidence="3 4">KCTC 23968</strain>
    </source>
</reference>
<name>A0A918KC82_9PROT</name>
<dbReference type="Proteomes" id="UP000600865">
    <property type="component" value="Unassembled WGS sequence"/>
</dbReference>
<evidence type="ECO:0000313" key="3">
    <source>
        <dbReference type="EMBL" id="GGX58586.1"/>
    </source>
</evidence>
<dbReference type="PROSITE" id="PS50404">
    <property type="entry name" value="GST_NTER"/>
    <property type="match status" value="1"/>
</dbReference>
<feature type="domain" description="GST N-terminal" evidence="1">
    <location>
        <begin position="1"/>
        <end position="65"/>
    </location>
</feature>
<dbReference type="InterPro" id="IPR004046">
    <property type="entry name" value="GST_C"/>
</dbReference>